<dbReference type="RefSeq" id="WP_208741101.1">
    <property type="nucleotide sequence ID" value="NZ_CP024915.1"/>
</dbReference>
<dbReference type="EMBL" id="CP024915">
    <property type="protein sequence ID" value="AUZ87139.1"/>
    <property type="molecule type" value="Genomic_DNA"/>
</dbReference>
<name>A0A2L0UD32_9MICC</name>
<proteinExistence type="inferred from homology"/>
<dbReference type="SUPFAM" id="SSF51569">
    <property type="entry name" value="Aldolase"/>
    <property type="match status" value="1"/>
</dbReference>
<dbReference type="PIRSF" id="PIRSF001365">
    <property type="entry name" value="DHDPS"/>
    <property type="match status" value="1"/>
</dbReference>
<dbReference type="GO" id="GO:0008840">
    <property type="term" value="F:4-hydroxy-tetrahydrodipicolinate synthase activity"/>
    <property type="evidence" value="ECO:0007669"/>
    <property type="project" value="TreeGrafter"/>
</dbReference>
<dbReference type="InterPro" id="IPR002220">
    <property type="entry name" value="DapA-like"/>
</dbReference>
<dbReference type="AlphaFoldDB" id="A0A2L0UD32"/>
<evidence type="ECO:0000256" key="3">
    <source>
        <dbReference type="PIRNR" id="PIRNR001365"/>
    </source>
</evidence>
<evidence type="ECO:0000313" key="6">
    <source>
        <dbReference type="Proteomes" id="UP000239187"/>
    </source>
</evidence>
<dbReference type="PANTHER" id="PTHR12128">
    <property type="entry name" value="DIHYDRODIPICOLINATE SYNTHASE"/>
    <property type="match status" value="1"/>
</dbReference>
<gene>
    <name evidence="5" type="ORF">CVO76_05445</name>
</gene>
<sequence length="307" mass="32058">MDFTGLIAYPVTPFDTDGSVRHEDLRGLLDSLATSGVDAVTVLGSSGSFAYLDAAERSQIARTAIDALDGRVPVAVGISSVGTREVLDAAVDAQRAGAAGLVLSPVSYVPLTDDEVLAQVRAVCAATDLPVCLYNNPGTTQFDYSLQVVAELSALSEVVAFKDTAADAATFNARHAELAALVPETFSHGVSGDLLMMTGEVAADAWHSGPAALLPVYYGRLRAAVLAGDRREVDRVRSVLAPLVDHVAGLRKISGLHLLARACGVAAGDPRPPLLPSPGSELRELGRLLDLLEGEFADDRDDGRDDG</sequence>
<evidence type="ECO:0000256" key="2">
    <source>
        <dbReference type="ARBA" id="ARBA00023239"/>
    </source>
</evidence>
<feature type="active site" description="Schiff-base intermediate with substrate" evidence="4">
    <location>
        <position position="162"/>
    </location>
</feature>
<evidence type="ECO:0000256" key="4">
    <source>
        <dbReference type="PIRSR" id="PIRSR001365-1"/>
    </source>
</evidence>
<keyword evidence="2 3" id="KW-0456">Lyase</keyword>
<dbReference type="SMART" id="SM01130">
    <property type="entry name" value="DHDPS"/>
    <property type="match status" value="1"/>
</dbReference>
<dbReference type="PRINTS" id="PR00146">
    <property type="entry name" value="DHPICSNTHASE"/>
</dbReference>
<reference evidence="5 6" key="1">
    <citation type="submission" date="2017-11" db="EMBL/GenBank/DDBJ databases">
        <title>Draft genome of Arthrobacter agilis strain UMCV2, a plant growth-promoting rhizobacterium and biocontrol capacity of phytopathogenic fungi.</title>
        <authorList>
            <person name="Martinez-Camara R."/>
            <person name="Santoyo G."/>
            <person name="Moreno-Hagelsieb G."/>
            <person name="Valencia-Cantero E."/>
        </authorList>
    </citation>
    <scope>NUCLEOTIDE SEQUENCE [LARGE SCALE GENOMIC DNA]</scope>
    <source>
        <strain evidence="5 6">UMCV2</strain>
    </source>
</reference>
<accession>A0A2L0UD32</accession>
<protein>
    <submittedName>
        <fullName evidence="5">Dihydrodipicolinate synthase family protein</fullName>
    </submittedName>
</protein>
<dbReference type="CDD" id="cd00408">
    <property type="entry name" value="DHDPS-like"/>
    <property type="match status" value="1"/>
</dbReference>
<dbReference type="InterPro" id="IPR013785">
    <property type="entry name" value="Aldolase_TIM"/>
</dbReference>
<organism evidence="5 6">
    <name type="scientific">Arthrobacter agilis</name>
    <dbReference type="NCBI Taxonomy" id="37921"/>
    <lineage>
        <taxon>Bacteria</taxon>
        <taxon>Bacillati</taxon>
        <taxon>Actinomycetota</taxon>
        <taxon>Actinomycetes</taxon>
        <taxon>Micrococcales</taxon>
        <taxon>Micrococcaceae</taxon>
        <taxon>Arthrobacter</taxon>
    </lineage>
</organism>
<dbReference type="PANTHER" id="PTHR12128:SF66">
    <property type="entry name" value="4-HYDROXY-2-OXOGLUTARATE ALDOLASE, MITOCHONDRIAL"/>
    <property type="match status" value="1"/>
</dbReference>
<evidence type="ECO:0000256" key="1">
    <source>
        <dbReference type="ARBA" id="ARBA00007592"/>
    </source>
</evidence>
<feature type="active site" description="Proton donor/acceptor" evidence="4">
    <location>
        <position position="134"/>
    </location>
</feature>
<evidence type="ECO:0000313" key="5">
    <source>
        <dbReference type="EMBL" id="AUZ87139.1"/>
    </source>
</evidence>
<dbReference type="Pfam" id="PF00701">
    <property type="entry name" value="DHDPS"/>
    <property type="match status" value="1"/>
</dbReference>
<dbReference type="Proteomes" id="UP000239187">
    <property type="component" value="Chromosome"/>
</dbReference>
<comment type="similarity">
    <text evidence="1 3">Belongs to the DapA family.</text>
</comment>
<dbReference type="Gene3D" id="3.20.20.70">
    <property type="entry name" value="Aldolase class I"/>
    <property type="match status" value="1"/>
</dbReference>